<reference evidence="2" key="1">
    <citation type="submission" date="2019-02" db="EMBL/GenBank/DDBJ databases">
        <title>Draft genome sequence of Dolichospermum planctonicum NIES-80.</title>
        <authorList>
            <person name="Yamaguchi H."/>
            <person name="Suzuki S."/>
            <person name="Kawachi M."/>
        </authorList>
    </citation>
    <scope>NUCLEOTIDE SEQUENCE [LARGE SCALE GENOMIC DNA]</scope>
    <source>
        <strain evidence="2">NIES-80</strain>
    </source>
</reference>
<gene>
    <name evidence="1" type="ORF">NIES80_33870</name>
</gene>
<name>A0A480AFV3_9CYAN</name>
<dbReference type="AlphaFoldDB" id="A0A480AFV3"/>
<proteinExistence type="predicted"/>
<accession>A0A480AFV3</accession>
<sequence length="46" mass="5273">MLVQPPGKSHLLTCRTILTDQDKINIKCFCQQDEEIRISVESLLSK</sequence>
<dbReference type="Proteomes" id="UP000299367">
    <property type="component" value="Unassembled WGS sequence"/>
</dbReference>
<evidence type="ECO:0000313" key="1">
    <source>
        <dbReference type="EMBL" id="GCL43669.1"/>
    </source>
</evidence>
<protein>
    <submittedName>
        <fullName evidence="1">Uncharacterized protein</fullName>
    </submittedName>
</protein>
<comment type="caution">
    <text evidence="1">The sequence shown here is derived from an EMBL/GenBank/DDBJ whole genome shotgun (WGS) entry which is preliminary data.</text>
</comment>
<dbReference type="EMBL" id="BJCF01000048">
    <property type="protein sequence ID" value="GCL43669.1"/>
    <property type="molecule type" value="Genomic_DNA"/>
</dbReference>
<evidence type="ECO:0000313" key="2">
    <source>
        <dbReference type="Proteomes" id="UP000299367"/>
    </source>
</evidence>
<organism evidence="1 2">
    <name type="scientific">Dolichospermum planctonicum</name>
    <dbReference type="NCBI Taxonomy" id="136072"/>
    <lineage>
        <taxon>Bacteria</taxon>
        <taxon>Bacillati</taxon>
        <taxon>Cyanobacteriota</taxon>
        <taxon>Cyanophyceae</taxon>
        <taxon>Nostocales</taxon>
        <taxon>Aphanizomenonaceae</taxon>
        <taxon>Dolichospermum</taxon>
    </lineage>
</organism>